<dbReference type="RefSeq" id="WP_086031165.1">
    <property type="nucleotide sequence ID" value="NZ_LAPZ01000012.1"/>
</dbReference>
<keyword evidence="8" id="KW-1185">Reference proteome</keyword>
<dbReference type="FunCoup" id="A0A1Y2PA46">
    <property type="interactions" value="243"/>
</dbReference>
<dbReference type="STRING" id="1635173.WH52_11795"/>
<feature type="transmembrane region" description="Helical" evidence="6">
    <location>
        <begin position="70"/>
        <end position="91"/>
    </location>
</feature>
<name>A0A1Y2PA46_9FLAO</name>
<evidence type="ECO:0000256" key="1">
    <source>
        <dbReference type="ARBA" id="ARBA00004141"/>
    </source>
</evidence>
<evidence type="ECO:0000313" key="8">
    <source>
        <dbReference type="Proteomes" id="UP000194221"/>
    </source>
</evidence>
<evidence type="ECO:0000256" key="5">
    <source>
        <dbReference type="ARBA" id="ARBA00023136"/>
    </source>
</evidence>
<evidence type="ECO:0000256" key="2">
    <source>
        <dbReference type="ARBA" id="ARBA00009694"/>
    </source>
</evidence>
<protein>
    <submittedName>
        <fullName evidence="7">Membrane protein</fullName>
    </submittedName>
</protein>
<evidence type="ECO:0000256" key="3">
    <source>
        <dbReference type="ARBA" id="ARBA00022692"/>
    </source>
</evidence>
<dbReference type="InterPro" id="IPR006696">
    <property type="entry name" value="DUF423"/>
</dbReference>
<evidence type="ECO:0000256" key="6">
    <source>
        <dbReference type="SAM" id="Phobius"/>
    </source>
</evidence>
<dbReference type="InParanoid" id="A0A1Y2PA46"/>
<reference evidence="7 8" key="1">
    <citation type="submission" date="2015-03" db="EMBL/GenBank/DDBJ databases">
        <title>Genome sequence of Tenacibaculum sp. S2-2, isolated from intestinal microbiota of sea cucumber, Apostichopus japonicas.</title>
        <authorList>
            <person name="Shao Z."/>
            <person name="Wang L."/>
            <person name="Li X."/>
        </authorList>
    </citation>
    <scope>NUCLEOTIDE SEQUENCE [LARGE SCALE GENOMIC DNA]</scope>
    <source>
        <strain evidence="7 8">S2-2</strain>
    </source>
</reference>
<accession>A0A1Y2PA46</accession>
<sequence length="127" mass="14329">MYKNLTIAAFLGMLAVILGAFGAHALKTKLSPEALNSFETAIRYQMYHVLVLLFVNMYEGFSEKMKNRISYLFIVGILLFSGSIYCIYLLGVSAKSIWFITPLGGVFFIIGWLILTIEFVKKVIKNT</sequence>
<dbReference type="Proteomes" id="UP000194221">
    <property type="component" value="Unassembled WGS sequence"/>
</dbReference>
<dbReference type="EMBL" id="LAPZ01000012">
    <property type="protein sequence ID" value="OSY87323.1"/>
    <property type="molecule type" value="Genomic_DNA"/>
</dbReference>
<comment type="caution">
    <text evidence="7">The sequence shown here is derived from an EMBL/GenBank/DDBJ whole genome shotgun (WGS) entry which is preliminary data.</text>
</comment>
<dbReference type="GO" id="GO:0005886">
    <property type="term" value="C:plasma membrane"/>
    <property type="evidence" value="ECO:0007669"/>
    <property type="project" value="TreeGrafter"/>
</dbReference>
<dbReference type="Pfam" id="PF04241">
    <property type="entry name" value="DUF423"/>
    <property type="match status" value="1"/>
</dbReference>
<dbReference type="PANTHER" id="PTHR43461:SF1">
    <property type="entry name" value="TRANSMEMBRANE PROTEIN 256"/>
    <property type="match status" value="1"/>
</dbReference>
<keyword evidence="4 6" id="KW-1133">Transmembrane helix</keyword>
<comment type="similarity">
    <text evidence="2">Belongs to the UPF0382 family.</text>
</comment>
<dbReference type="PANTHER" id="PTHR43461">
    <property type="entry name" value="TRANSMEMBRANE PROTEIN 256"/>
    <property type="match status" value="1"/>
</dbReference>
<keyword evidence="3 6" id="KW-0812">Transmembrane</keyword>
<evidence type="ECO:0000313" key="7">
    <source>
        <dbReference type="EMBL" id="OSY87323.1"/>
    </source>
</evidence>
<dbReference type="OrthoDB" id="9802121at2"/>
<organism evidence="7 8">
    <name type="scientific">Tenacibaculum holothuriorum</name>
    <dbReference type="NCBI Taxonomy" id="1635173"/>
    <lineage>
        <taxon>Bacteria</taxon>
        <taxon>Pseudomonadati</taxon>
        <taxon>Bacteroidota</taxon>
        <taxon>Flavobacteriia</taxon>
        <taxon>Flavobacteriales</taxon>
        <taxon>Flavobacteriaceae</taxon>
        <taxon>Tenacibaculum</taxon>
    </lineage>
</organism>
<feature type="transmembrane region" description="Helical" evidence="6">
    <location>
        <begin position="97"/>
        <end position="120"/>
    </location>
</feature>
<keyword evidence="5 6" id="KW-0472">Membrane</keyword>
<dbReference type="AlphaFoldDB" id="A0A1Y2PA46"/>
<comment type="subcellular location">
    <subcellularLocation>
        <location evidence="1">Membrane</location>
        <topology evidence="1">Multi-pass membrane protein</topology>
    </subcellularLocation>
</comment>
<evidence type="ECO:0000256" key="4">
    <source>
        <dbReference type="ARBA" id="ARBA00022989"/>
    </source>
</evidence>
<gene>
    <name evidence="7" type="ORF">WH52_11795</name>
</gene>
<proteinExistence type="inferred from homology"/>
<feature type="transmembrane region" description="Helical" evidence="6">
    <location>
        <begin position="41"/>
        <end position="58"/>
    </location>
</feature>